<comment type="caution">
    <text evidence="2">The sequence shown here is derived from an EMBL/GenBank/DDBJ whole genome shotgun (WGS) entry which is preliminary data.</text>
</comment>
<feature type="transmembrane region" description="Helical" evidence="1">
    <location>
        <begin position="6"/>
        <end position="25"/>
    </location>
</feature>
<evidence type="ECO:0000313" key="2">
    <source>
        <dbReference type="EMBL" id="GAH50303.1"/>
    </source>
</evidence>
<keyword evidence="1" id="KW-0472">Membrane</keyword>
<organism evidence="2">
    <name type="scientific">marine sediment metagenome</name>
    <dbReference type="NCBI Taxonomy" id="412755"/>
    <lineage>
        <taxon>unclassified sequences</taxon>
        <taxon>metagenomes</taxon>
        <taxon>ecological metagenomes</taxon>
    </lineage>
</organism>
<feature type="non-terminal residue" evidence="2">
    <location>
        <position position="1"/>
    </location>
</feature>
<proteinExistence type="predicted"/>
<gene>
    <name evidence="2" type="ORF">S03H2_33741</name>
</gene>
<dbReference type="AlphaFoldDB" id="X1HYC5"/>
<protein>
    <submittedName>
        <fullName evidence="2">Uncharacterized protein</fullName>
    </submittedName>
</protein>
<evidence type="ECO:0000256" key="1">
    <source>
        <dbReference type="SAM" id="Phobius"/>
    </source>
</evidence>
<keyword evidence="1" id="KW-0812">Transmembrane</keyword>
<reference evidence="2" key="1">
    <citation type="journal article" date="2014" name="Front. Microbiol.">
        <title>High frequency of phylogenetically diverse reductive dehalogenase-homologous genes in deep subseafloor sedimentary metagenomes.</title>
        <authorList>
            <person name="Kawai M."/>
            <person name="Futagami T."/>
            <person name="Toyoda A."/>
            <person name="Takaki Y."/>
            <person name="Nishi S."/>
            <person name="Hori S."/>
            <person name="Arai W."/>
            <person name="Tsubouchi T."/>
            <person name="Morono Y."/>
            <person name="Uchiyama I."/>
            <person name="Ito T."/>
            <person name="Fujiyama A."/>
            <person name="Inagaki F."/>
            <person name="Takami H."/>
        </authorList>
    </citation>
    <scope>NUCLEOTIDE SEQUENCE</scope>
    <source>
        <strain evidence="2">Expedition CK06-06</strain>
    </source>
</reference>
<name>X1HYC5_9ZZZZ</name>
<sequence length="31" mass="3569">KPLSSLIYYVNLFVDIFWGALYMLCKITSVA</sequence>
<dbReference type="EMBL" id="BARU01020555">
    <property type="protein sequence ID" value="GAH50303.1"/>
    <property type="molecule type" value="Genomic_DNA"/>
</dbReference>
<accession>X1HYC5</accession>
<keyword evidence="1" id="KW-1133">Transmembrane helix</keyword>